<dbReference type="Pfam" id="PF00528">
    <property type="entry name" value="BPD_transp_1"/>
    <property type="match status" value="1"/>
</dbReference>
<dbReference type="PROSITE" id="PS50928">
    <property type="entry name" value="ABC_TM1"/>
    <property type="match status" value="1"/>
</dbReference>
<protein>
    <submittedName>
        <fullName evidence="10">ABC transporter permease</fullName>
    </submittedName>
</protein>
<dbReference type="EMBL" id="JALEMU010000063">
    <property type="protein sequence ID" value="MCI5755435.1"/>
    <property type="molecule type" value="Genomic_DNA"/>
</dbReference>
<accession>A0AAE3FH70</accession>
<keyword evidence="3 8" id="KW-0813">Transport</keyword>
<sequence>MNRQKTEKVTVTRSLLQRFAAAPYTVWAVLFIVIPLIFVAYYAFTDRDFAFTLDNIKAFFTPKYMTILWRSVKLAVIATVICLIIGYPAAYFIARTDPKRQKILIMLLMLPMWMNFLIRTYAWMVLLQDTGVINSLLTSIGLKQMKLMYTEGAVVVGMVYDYLPYMVLPIYSIMTKLDHRLVEAASDLGCNPFGVFRKVIVPQSIPGVISGIMMVFVPSISTFYISQKLGGGKFYLIGDAIETQFNSNNLHMAAAISFVLMVILLAGMFIMDRFSDGGEGGLIP</sequence>
<dbReference type="GO" id="GO:0055085">
    <property type="term" value="P:transmembrane transport"/>
    <property type="evidence" value="ECO:0007669"/>
    <property type="project" value="InterPro"/>
</dbReference>
<evidence type="ECO:0000256" key="5">
    <source>
        <dbReference type="ARBA" id="ARBA00022692"/>
    </source>
</evidence>
<comment type="caution">
    <text evidence="10">The sequence shown here is derived from an EMBL/GenBank/DDBJ whole genome shotgun (WGS) entry which is preliminary data.</text>
</comment>
<proteinExistence type="inferred from homology"/>
<feature type="transmembrane region" description="Helical" evidence="8">
    <location>
        <begin position="21"/>
        <end position="44"/>
    </location>
</feature>
<dbReference type="InterPro" id="IPR000515">
    <property type="entry name" value="MetI-like"/>
</dbReference>
<organism evidence="10 11">
    <name type="scientific">Candidatus Colimorpha enterica</name>
    <dbReference type="NCBI Taxonomy" id="3083063"/>
    <lineage>
        <taxon>Bacteria</taxon>
        <taxon>Pseudomonadati</taxon>
        <taxon>Bacteroidota</taxon>
        <taxon>Bacteroidia</taxon>
        <taxon>Bacteroidales</taxon>
        <taxon>Candidatus Colimorpha</taxon>
    </lineage>
</organism>
<dbReference type="GO" id="GO:0005886">
    <property type="term" value="C:plasma membrane"/>
    <property type="evidence" value="ECO:0007669"/>
    <property type="project" value="UniProtKB-SubCell"/>
</dbReference>
<feature type="transmembrane region" description="Helical" evidence="8">
    <location>
        <begin position="147"/>
        <end position="171"/>
    </location>
</feature>
<name>A0AAE3FH70_9BACT</name>
<evidence type="ECO:0000256" key="8">
    <source>
        <dbReference type="RuleBase" id="RU363032"/>
    </source>
</evidence>
<feature type="transmembrane region" description="Helical" evidence="8">
    <location>
        <begin position="252"/>
        <end position="271"/>
    </location>
</feature>
<evidence type="ECO:0000256" key="4">
    <source>
        <dbReference type="ARBA" id="ARBA00022475"/>
    </source>
</evidence>
<evidence type="ECO:0000313" key="10">
    <source>
        <dbReference type="EMBL" id="MCI5755435.1"/>
    </source>
</evidence>
<dbReference type="CDD" id="cd06261">
    <property type="entry name" value="TM_PBP2"/>
    <property type="match status" value="1"/>
</dbReference>
<dbReference type="AlphaFoldDB" id="A0AAE3FH70"/>
<dbReference type="SUPFAM" id="SSF161098">
    <property type="entry name" value="MetI-like"/>
    <property type="match status" value="1"/>
</dbReference>
<keyword evidence="6 8" id="KW-1133">Transmembrane helix</keyword>
<dbReference type="PANTHER" id="PTHR42929">
    <property type="entry name" value="INNER MEMBRANE ABC TRANSPORTER PERMEASE PROTEIN YDCU-RELATED-RELATED"/>
    <property type="match status" value="1"/>
</dbReference>
<keyword evidence="5 8" id="KW-0812">Transmembrane</keyword>
<dbReference type="PANTHER" id="PTHR42929:SF1">
    <property type="entry name" value="INNER MEMBRANE ABC TRANSPORTER PERMEASE PROTEIN YDCU-RELATED"/>
    <property type="match status" value="1"/>
</dbReference>
<keyword evidence="7 8" id="KW-0472">Membrane</keyword>
<keyword evidence="4" id="KW-1003">Cell membrane</keyword>
<feature type="transmembrane region" description="Helical" evidence="8">
    <location>
        <begin position="103"/>
        <end position="127"/>
    </location>
</feature>
<feature type="domain" description="ABC transmembrane type-1" evidence="9">
    <location>
        <begin position="68"/>
        <end position="271"/>
    </location>
</feature>
<dbReference type="Proteomes" id="UP001139365">
    <property type="component" value="Unassembled WGS sequence"/>
</dbReference>
<gene>
    <name evidence="10" type="ORF">MR241_03985</name>
</gene>
<evidence type="ECO:0000256" key="6">
    <source>
        <dbReference type="ARBA" id="ARBA00022989"/>
    </source>
</evidence>
<evidence type="ECO:0000256" key="3">
    <source>
        <dbReference type="ARBA" id="ARBA00022448"/>
    </source>
</evidence>
<dbReference type="InterPro" id="IPR035906">
    <property type="entry name" value="MetI-like_sf"/>
</dbReference>
<evidence type="ECO:0000313" key="11">
    <source>
        <dbReference type="Proteomes" id="UP001139365"/>
    </source>
</evidence>
<dbReference type="Gene3D" id="1.10.3720.10">
    <property type="entry name" value="MetI-like"/>
    <property type="match status" value="1"/>
</dbReference>
<comment type="similarity">
    <text evidence="2">Belongs to the binding-protein-dependent transport system permease family. CysTW subfamily.</text>
</comment>
<evidence type="ECO:0000256" key="1">
    <source>
        <dbReference type="ARBA" id="ARBA00004651"/>
    </source>
</evidence>
<evidence type="ECO:0000256" key="7">
    <source>
        <dbReference type="ARBA" id="ARBA00023136"/>
    </source>
</evidence>
<comment type="subcellular location">
    <subcellularLocation>
        <location evidence="1 8">Cell membrane</location>
        <topology evidence="1 8">Multi-pass membrane protein</topology>
    </subcellularLocation>
</comment>
<evidence type="ECO:0000259" key="9">
    <source>
        <dbReference type="PROSITE" id="PS50928"/>
    </source>
</evidence>
<reference evidence="10 11" key="1">
    <citation type="submission" date="2022-03" db="EMBL/GenBank/DDBJ databases">
        <title>Metagenome-assembled genomes from swine fecal metagenomes.</title>
        <authorList>
            <person name="Holman D.B."/>
            <person name="Kommadath A."/>
        </authorList>
    </citation>
    <scope>NUCLEOTIDE SEQUENCE [LARGE SCALE GENOMIC DNA]</scope>
    <source>
        <strain evidence="10">SUG147</strain>
    </source>
</reference>
<feature type="transmembrane region" description="Helical" evidence="8">
    <location>
        <begin position="205"/>
        <end position="225"/>
    </location>
</feature>
<evidence type="ECO:0000256" key="2">
    <source>
        <dbReference type="ARBA" id="ARBA00007069"/>
    </source>
</evidence>
<feature type="transmembrane region" description="Helical" evidence="8">
    <location>
        <begin position="74"/>
        <end position="94"/>
    </location>
</feature>